<organism evidence="4">
    <name type="scientific">Hordeum vulgare subsp. vulgare</name>
    <name type="common">Domesticated barley</name>
    <dbReference type="NCBI Taxonomy" id="112509"/>
    <lineage>
        <taxon>Eukaryota</taxon>
        <taxon>Viridiplantae</taxon>
        <taxon>Streptophyta</taxon>
        <taxon>Embryophyta</taxon>
        <taxon>Tracheophyta</taxon>
        <taxon>Spermatophyta</taxon>
        <taxon>Magnoliopsida</taxon>
        <taxon>Liliopsida</taxon>
        <taxon>Poales</taxon>
        <taxon>Poaceae</taxon>
        <taxon>BOP clade</taxon>
        <taxon>Pooideae</taxon>
        <taxon>Triticodae</taxon>
        <taxon>Triticeae</taxon>
        <taxon>Hordeinae</taxon>
        <taxon>Hordeum</taxon>
    </lineage>
</organism>
<dbReference type="Pfam" id="PF02705">
    <property type="entry name" value="K_trans"/>
    <property type="match status" value="2"/>
</dbReference>
<proteinExistence type="evidence at transcript level"/>
<dbReference type="PANTHER" id="PTHR30540">
    <property type="entry name" value="OSMOTIC STRESS POTASSIUM TRANSPORTER"/>
    <property type="match status" value="1"/>
</dbReference>
<keyword evidence="2" id="KW-0472">Membrane</keyword>
<dbReference type="InterPro" id="IPR053951">
    <property type="entry name" value="K_trans_N"/>
</dbReference>
<dbReference type="InterPro" id="IPR003855">
    <property type="entry name" value="K+_transporter"/>
</dbReference>
<dbReference type="GO" id="GO:0016020">
    <property type="term" value="C:membrane"/>
    <property type="evidence" value="ECO:0007669"/>
    <property type="project" value="InterPro"/>
</dbReference>
<keyword evidence="2" id="KW-0812">Transmembrane</keyword>
<keyword evidence="2" id="KW-1133">Transmembrane helix</keyword>
<feature type="transmembrane region" description="Helical" evidence="2">
    <location>
        <begin position="45"/>
        <end position="62"/>
    </location>
</feature>
<feature type="domain" description="K+ potassium transporter integral membrane" evidence="3">
    <location>
        <begin position="46"/>
        <end position="133"/>
    </location>
</feature>
<feature type="transmembrane region" description="Helical" evidence="2">
    <location>
        <begin position="20"/>
        <end position="39"/>
    </location>
</feature>
<evidence type="ECO:0000256" key="1">
    <source>
        <dbReference type="ARBA" id="ARBA00008440"/>
    </source>
</evidence>
<name>F2EBY5_HORVV</name>
<sequence>SIRFFPLFHSWKQHTHTHILLFIAFACRFCCIVPLAIFSYFVVCAAQVVLISVAILFMLFSFQRFGTDKVGYTFAPVISMWFLLIAGIGMYNLVVQDIGVLRAFNPMYIVQYFIRNGKSGWVSLSGIILCVTAQLQRHHVPSVALCYIGQAPYLRKFQDNVANTFYRSIQAPMFWPTIILAILAAIIASQAMLSGVFAILSKALSLGCMPRVRVIHTSHKYEGQVTFLK</sequence>
<comment type="similarity">
    <text evidence="1">Belongs to the HAK/KUP transporter (TC 2.A.72.3) family.</text>
</comment>
<dbReference type="EMBL" id="AK373660">
    <property type="protein sequence ID" value="BAK04857.1"/>
    <property type="molecule type" value="mRNA"/>
</dbReference>
<reference evidence="4" key="1">
    <citation type="journal article" date="2011" name="Plant Physiol.">
        <title>Comprehensive sequence analysis of 24,783 barley full-length cDNAs derived from 12 clone libraries.</title>
        <authorList>
            <person name="Matsumoto T."/>
            <person name="Tanaka T."/>
            <person name="Sakai H."/>
            <person name="Amano N."/>
            <person name="Kanamori H."/>
            <person name="Kurita K."/>
            <person name="Kikuta A."/>
            <person name="Kamiya K."/>
            <person name="Yamamoto M."/>
            <person name="Ikawa H."/>
            <person name="Fujii N."/>
            <person name="Hori K."/>
            <person name="Itoh T."/>
            <person name="Sato K."/>
        </authorList>
    </citation>
    <scope>NUCLEOTIDE SEQUENCE</scope>
    <source>
        <tissue evidence="4">Seed</tissue>
    </source>
</reference>
<accession>F2EBY5</accession>
<dbReference type="GO" id="GO:0015079">
    <property type="term" value="F:potassium ion transmembrane transporter activity"/>
    <property type="evidence" value="ECO:0007669"/>
    <property type="project" value="InterPro"/>
</dbReference>
<evidence type="ECO:0000313" key="4">
    <source>
        <dbReference type="EMBL" id="BAK04857.1"/>
    </source>
</evidence>
<feature type="non-terminal residue" evidence="4">
    <location>
        <position position="1"/>
    </location>
</feature>
<dbReference type="AlphaFoldDB" id="F2EBY5"/>
<protein>
    <submittedName>
        <fullName evidence="4">Predicted protein</fullName>
    </submittedName>
</protein>
<feature type="transmembrane region" description="Helical" evidence="2">
    <location>
        <begin position="173"/>
        <end position="200"/>
    </location>
</feature>
<evidence type="ECO:0000259" key="3">
    <source>
        <dbReference type="Pfam" id="PF02705"/>
    </source>
</evidence>
<evidence type="ECO:0000256" key="2">
    <source>
        <dbReference type="SAM" id="Phobius"/>
    </source>
</evidence>
<feature type="domain" description="K+ potassium transporter integral membrane" evidence="3">
    <location>
        <begin position="140"/>
        <end position="225"/>
    </location>
</feature>
<feature type="transmembrane region" description="Helical" evidence="2">
    <location>
        <begin position="74"/>
        <end position="94"/>
    </location>
</feature>
<dbReference type="PANTHER" id="PTHR30540:SF102">
    <property type="entry name" value="POTASSIUM TRANSPORTER 1"/>
    <property type="match status" value="1"/>
</dbReference>